<dbReference type="PROSITE" id="PS50853">
    <property type="entry name" value="FN3"/>
    <property type="match status" value="1"/>
</dbReference>
<evidence type="ECO:0000313" key="5">
    <source>
        <dbReference type="Proteomes" id="UP001165090"/>
    </source>
</evidence>
<dbReference type="Proteomes" id="UP001165090">
    <property type="component" value="Unassembled WGS sequence"/>
</dbReference>
<dbReference type="SUPFAM" id="SSF49265">
    <property type="entry name" value="Fibronectin type III"/>
    <property type="match status" value="1"/>
</dbReference>
<keyword evidence="2" id="KW-1133">Transmembrane helix</keyword>
<comment type="caution">
    <text evidence="4">The sequence shown here is derived from an EMBL/GenBank/DDBJ whole genome shotgun (WGS) entry which is preliminary data.</text>
</comment>
<evidence type="ECO:0000313" key="4">
    <source>
        <dbReference type="EMBL" id="GLI70573.1"/>
    </source>
</evidence>
<feature type="transmembrane region" description="Helical" evidence="2">
    <location>
        <begin position="105"/>
        <end position="131"/>
    </location>
</feature>
<reference evidence="4 5" key="1">
    <citation type="journal article" date="2023" name="IScience">
        <title>Expanded male sex-determining region conserved during the evolution of homothallism in the green alga Volvox.</title>
        <authorList>
            <person name="Yamamoto K."/>
            <person name="Matsuzaki R."/>
            <person name="Mahakham W."/>
            <person name="Heman W."/>
            <person name="Sekimoto H."/>
            <person name="Kawachi M."/>
            <person name="Minakuchi Y."/>
            <person name="Toyoda A."/>
            <person name="Nozaki H."/>
        </authorList>
    </citation>
    <scope>NUCLEOTIDE SEQUENCE [LARGE SCALE GENOMIC DNA]</scope>
    <source>
        <strain evidence="4 5">NIES-4468</strain>
    </source>
</reference>
<feature type="transmembrane region" description="Helical" evidence="2">
    <location>
        <begin position="38"/>
        <end position="59"/>
    </location>
</feature>
<keyword evidence="2" id="KW-0472">Membrane</keyword>
<dbReference type="InterPro" id="IPR013783">
    <property type="entry name" value="Ig-like_fold"/>
</dbReference>
<gene>
    <name evidence="4" type="ORF">VaNZ11_015494</name>
</gene>
<evidence type="ECO:0000256" key="2">
    <source>
        <dbReference type="SAM" id="Phobius"/>
    </source>
</evidence>
<feature type="region of interest" description="Disordered" evidence="1">
    <location>
        <begin position="234"/>
        <end position="267"/>
    </location>
</feature>
<dbReference type="InterPro" id="IPR003961">
    <property type="entry name" value="FN3_dom"/>
</dbReference>
<name>A0ABQ5SMB4_9CHLO</name>
<keyword evidence="5" id="KW-1185">Reference proteome</keyword>
<dbReference type="SMART" id="SM00060">
    <property type="entry name" value="FN3"/>
    <property type="match status" value="1"/>
</dbReference>
<accession>A0ABQ5SMB4</accession>
<dbReference type="EMBL" id="BSDZ01000094">
    <property type="protein sequence ID" value="GLI70573.1"/>
    <property type="molecule type" value="Genomic_DNA"/>
</dbReference>
<sequence>MQRLASGKCWAAEKLGLNTSTPEEVEKWTARFNASAKVVRAVGTLALLANSVILGVEIYKDIKDGLNTKNQKLKLAMDSLQLASTSIMLGTELASFFVTEAVGEILAMVLGPVGVLLGIVSLIIGVVIVIISKPPADPVMTFLSGTAKPFLKSLEYQSYPDPVPSVTATLTDKNTATVTFSNPEYTGLNPLTFFTVDAYEVGPDAEIVSGLPRQIVDCPTLEATMTGLKPGKTYSFHVTPSNGKRGDENSMAKKSTGSYPITVPIPG</sequence>
<keyword evidence="2" id="KW-0812">Transmembrane</keyword>
<organism evidence="4 5">
    <name type="scientific">Volvox africanus</name>
    <dbReference type="NCBI Taxonomy" id="51714"/>
    <lineage>
        <taxon>Eukaryota</taxon>
        <taxon>Viridiplantae</taxon>
        <taxon>Chlorophyta</taxon>
        <taxon>core chlorophytes</taxon>
        <taxon>Chlorophyceae</taxon>
        <taxon>CS clade</taxon>
        <taxon>Chlamydomonadales</taxon>
        <taxon>Volvocaceae</taxon>
        <taxon>Volvox</taxon>
    </lineage>
</organism>
<dbReference type="CDD" id="cd00063">
    <property type="entry name" value="FN3"/>
    <property type="match status" value="1"/>
</dbReference>
<feature type="transmembrane region" description="Helical" evidence="2">
    <location>
        <begin position="80"/>
        <end position="99"/>
    </location>
</feature>
<evidence type="ECO:0000256" key="1">
    <source>
        <dbReference type="SAM" id="MobiDB-lite"/>
    </source>
</evidence>
<feature type="domain" description="Fibronectin type-III" evidence="3">
    <location>
        <begin position="162"/>
        <end position="266"/>
    </location>
</feature>
<proteinExistence type="predicted"/>
<dbReference type="Gene3D" id="2.60.40.10">
    <property type="entry name" value="Immunoglobulins"/>
    <property type="match status" value="1"/>
</dbReference>
<dbReference type="InterPro" id="IPR036116">
    <property type="entry name" value="FN3_sf"/>
</dbReference>
<evidence type="ECO:0000259" key="3">
    <source>
        <dbReference type="PROSITE" id="PS50853"/>
    </source>
</evidence>
<protein>
    <recommendedName>
        <fullName evidence="3">Fibronectin type-III domain-containing protein</fullName>
    </recommendedName>
</protein>
<dbReference type="Pfam" id="PF00041">
    <property type="entry name" value="fn3"/>
    <property type="match status" value="1"/>
</dbReference>